<proteinExistence type="predicted"/>
<dbReference type="InterPro" id="IPR041664">
    <property type="entry name" value="AAA_16"/>
</dbReference>
<feature type="domain" description="Orc1-like AAA ATPase" evidence="1">
    <location>
        <begin position="16"/>
        <end position="144"/>
    </location>
</feature>
<protein>
    <recommendedName>
        <fullName evidence="1">Orc1-like AAA ATPase domain-containing protein</fullName>
    </recommendedName>
</protein>
<dbReference type="InterPro" id="IPR027417">
    <property type="entry name" value="P-loop_NTPase"/>
</dbReference>
<sequence>KHKIDFSLRGMPIVGKFVQRDAEMQELEHLLISNITTTSRQKVVVLHGLGGIGKTQLAAEFARKHHPVFSSVFWLDGESEASLKQSFASMTQRLPQDELTTDAVKMLKRSTLDIDVAVQECLRWLSLATNQHWLLIFDNVDRDHYDKDDMQAYHVKKYFPSTDCGSILITSRLASLQSLGTGLRVGTVEMDQARAILENVILERLSGLPLALTQAGSYMQETNVSASTYAKHYDKTWEGLMQKQGNFPLEEYGDRNVLTTWIISYEQVKKQSEKAAWLLKLWGYLDHGELWYELVATATKLSKRTNTPEWLLSVAEHELEYAGAVGLLSRYSLVDRREDSNTHSMHSVLHQRCGRLAEGKEQQYALGRIAVELVALNVPSRDDPEFWRKRRRLLQHAIGVSG</sequence>
<dbReference type="Pfam" id="PF13191">
    <property type="entry name" value="AAA_16"/>
    <property type="match status" value="1"/>
</dbReference>
<keyword evidence="3" id="KW-1185">Reference proteome</keyword>
<dbReference type="OrthoDB" id="1658288at2759"/>
<dbReference type="PANTHER" id="PTHR35205:SF1">
    <property type="entry name" value="ZU5 DOMAIN-CONTAINING PROTEIN"/>
    <property type="match status" value="1"/>
</dbReference>
<dbReference type="SUPFAM" id="SSF52540">
    <property type="entry name" value="P-loop containing nucleoside triphosphate hydrolases"/>
    <property type="match status" value="1"/>
</dbReference>
<gene>
    <name evidence="2" type="ORF">P154DRAFT_439563</name>
</gene>
<accession>A0A6A5W8L8</accession>
<dbReference type="Proteomes" id="UP000799779">
    <property type="component" value="Unassembled WGS sequence"/>
</dbReference>
<reference evidence="2" key="1">
    <citation type="journal article" date="2020" name="Stud. Mycol.">
        <title>101 Dothideomycetes genomes: a test case for predicting lifestyles and emergence of pathogens.</title>
        <authorList>
            <person name="Haridas S."/>
            <person name="Albert R."/>
            <person name="Binder M."/>
            <person name="Bloem J."/>
            <person name="Labutti K."/>
            <person name="Salamov A."/>
            <person name="Andreopoulos B."/>
            <person name="Baker S."/>
            <person name="Barry K."/>
            <person name="Bills G."/>
            <person name="Bluhm B."/>
            <person name="Cannon C."/>
            <person name="Castanera R."/>
            <person name="Culley D."/>
            <person name="Daum C."/>
            <person name="Ezra D."/>
            <person name="Gonzalez J."/>
            <person name="Henrissat B."/>
            <person name="Kuo A."/>
            <person name="Liang C."/>
            <person name="Lipzen A."/>
            <person name="Lutzoni F."/>
            <person name="Magnuson J."/>
            <person name="Mondo S."/>
            <person name="Nolan M."/>
            <person name="Ohm R."/>
            <person name="Pangilinan J."/>
            <person name="Park H.-J."/>
            <person name="Ramirez L."/>
            <person name="Alfaro M."/>
            <person name="Sun H."/>
            <person name="Tritt A."/>
            <person name="Yoshinaga Y."/>
            <person name="Zwiers L.-H."/>
            <person name="Turgeon B."/>
            <person name="Goodwin S."/>
            <person name="Spatafora J."/>
            <person name="Crous P."/>
            <person name="Grigoriev I."/>
        </authorList>
    </citation>
    <scope>NUCLEOTIDE SEQUENCE</scope>
    <source>
        <strain evidence="2">CBS 123094</strain>
    </source>
</reference>
<dbReference type="AlphaFoldDB" id="A0A6A5W8L8"/>
<evidence type="ECO:0000259" key="1">
    <source>
        <dbReference type="Pfam" id="PF13191"/>
    </source>
</evidence>
<dbReference type="PRINTS" id="PR00364">
    <property type="entry name" value="DISEASERSIST"/>
</dbReference>
<evidence type="ECO:0000313" key="2">
    <source>
        <dbReference type="EMBL" id="KAF1998270.1"/>
    </source>
</evidence>
<evidence type="ECO:0000313" key="3">
    <source>
        <dbReference type="Proteomes" id="UP000799779"/>
    </source>
</evidence>
<dbReference type="PANTHER" id="PTHR35205">
    <property type="entry name" value="NB-ARC AND TPR DOMAIN PROTEIN"/>
    <property type="match status" value="1"/>
</dbReference>
<organism evidence="2 3">
    <name type="scientific">Amniculicola lignicola CBS 123094</name>
    <dbReference type="NCBI Taxonomy" id="1392246"/>
    <lineage>
        <taxon>Eukaryota</taxon>
        <taxon>Fungi</taxon>
        <taxon>Dikarya</taxon>
        <taxon>Ascomycota</taxon>
        <taxon>Pezizomycotina</taxon>
        <taxon>Dothideomycetes</taxon>
        <taxon>Pleosporomycetidae</taxon>
        <taxon>Pleosporales</taxon>
        <taxon>Amniculicolaceae</taxon>
        <taxon>Amniculicola</taxon>
    </lineage>
</organism>
<feature type="non-terminal residue" evidence="2">
    <location>
        <position position="1"/>
    </location>
</feature>
<dbReference type="Gene3D" id="3.40.50.300">
    <property type="entry name" value="P-loop containing nucleotide triphosphate hydrolases"/>
    <property type="match status" value="1"/>
</dbReference>
<name>A0A6A5W8L8_9PLEO</name>
<dbReference type="EMBL" id="ML977605">
    <property type="protein sequence ID" value="KAF1998270.1"/>
    <property type="molecule type" value="Genomic_DNA"/>
</dbReference>